<dbReference type="RefSeq" id="WP_392818707.1">
    <property type="nucleotide sequence ID" value="NZ_JBICYV010000009.1"/>
</dbReference>
<organism evidence="1 2">
    <name type="scientific">Streptomyces cinerochromogenes</name>
    <dbReference type="NCBI Taxonomy" id="66422"/>
    <lineage>
        <taxon>Bacteria</taxon>
        <taxon>Bacillati</taxon>
        <taxon>Actinomycetota</taxon>
        <taxon>Actinomycetes</taxon>
        <taxon>Kitasatosporales</taxon>
        <taxon>Streptomycetaceae</taxon>
        <taxon>Streptomyces</taxon>
    </lineage>
</organism>
<sequence>MFPTTTSAPGAAPGALVVVGNRRAGLHAYAVALVAASATEIG</sequence>
<name>A0ABW7B5Z9_9ACTN</name>
<accession>A0ABW7B5Z9</accession>
<dbReference type="EMBL" id="JBICYV010000009">
    <property type="protein sequence ID" value="MFG3012592.1"/>
    <property type="molecule type" value="Genomic_DNA"/>
</dbReference>
<evidence type="ECO:0000313" key="2">
    <source>
        <dbReference type="Proteomes" id="UP001604267"/>
    </source>
</evidence>
<protein>
    <submittedName>
        <fullName evidence="1">Uncharacterized protein</fullName>
    </submittedName>
</protein>
<keyword evidence="2" id="KW-1185">Reference proteome</keyword>
<proteinExistence type="predicted"/>
<comment type="caution">
    <text evidence="1">The sequence shown here is derived from an EMBL/GenBank/DDBJ whole genome shotgun (WGS) entry which is preliminary data.</text>
</comment>
<reference evidence="1 2" key="1">
    <citation type="submission" date="2024-10" db="EMBL/GenBank/DDBJ databases">
        <title>The Natural Products Discovery Center: Release of the First 8490 Sequenced Strains for Exploring Actinobacteria Biosynthetic Diversity.</title>
        <authorList>
            <person name="Kalkreuter E."/>
            <person name="Kautsar S.A."/>
            <person name="Yang D."/>
            <person name="Bader C.D."/>
            <person name="Teijaro C.N."/>
            <person name="Fluegel L."/>
            <person name="Davis C.M."/>
            <person name="Simpson J.R."/>
            <person name="Lauterbach L."/>
            <person name="Steele A.D."/>
            <person name="Gui C."/>
            <person name="Meng S."/>
            <person name="Li G."/>
            <person name="Viehrig K."/>
            <person name="Ye F."/>
            <person name="Su P."/>
            <person name="Kiefer A.F."/>
            <person name="Nichols A."/>
            <person name="Cepeda A.J."/>
            <person name="Yan W."/>
            <person name="Fan B."/>
            <person name="Jiang Y."/>
            <person name="Adhikari A."/>
            <person name="Zheng C.-J."/>
            <person name="Schuster L."/>
            <person name="Cowan T.M."/>
            <person name="Smanski M.J."/>
            <person name="Chevrette M.G."/>
            <person name="De Carvalho L.P.S."/>
            <person name="Shen B."/>
        </authorList>
    </citation>
    <scope>NUCLEOTIDE SEQUENCE [LARGE SCALE GENOMIC DNA]</scope>
    <source>
        <strain evidence="1 2">NPDC048320</strain>
    </source>
</reference>
<dbReference type="Proteomes" id="UP001604267">
    <property type="component" value="Unassembled WGS sequence"/>
</dbReference>
<evidence type="ECO:0000313" key="1">
    <source>
        <dbReference type="EMBL" id="MFG3012592.1"/>
    </source>
</evidence>
<gene>
    <name evidence="1" type="ORF">ACGFZB_19435</name>
</gene>